<organism evidence="1">
    <name type="scientific">Arcella intermedia</name>
    <dbReference type="NCBI Taxonomy" id="1963864"/>
    <lineage>
        <taxon>Eukaryota</taxon>
        <taxon>Amoebozoa</taxon>
        <taxon>Tubulinea</taxon>
        <taxon>Elardia</taxon>
        <taxon>Arcellinida</taxon>
        <taxon>Sphaerothecina</taxon>
        <taxon>Arcellidae</taxon>
        <taxon>Arcella</taxon>
    </lineage>
</organism>
<name>A0A6B2LY89_9EUKA</name>
<sequence>MRLLPVFLLVQMEKNWHLEVKMILLLFGILRAL</sequence>
<dbReference type="AlphaFoldDB" id="A0A6B2LY89"/>
<protein>
    <submittedName>
        <fullName evidence="1">Uncharacterized protein</fullName>
    </submittedName>
</protein>
<reference evidence="1" key="1">
    <citation type="journal article" date="2020" name="J. Eukaryot. Microbiol.">
        <title>De novo Sequencing, Assembly and Annotation of the Transcriptome for the Free-Living Testate Amoeba Arcella intermedia.</title>
        <authorList>
            <person name="Ribeiro G.M."/>
            <person name="Porfirio-Sousa A.L."/>
            <person name="Maurer-Alcala X.X."/>
            <person name="Katz L.A."/>
            <person name="Lahr D.J.G."/>
        </authorList>
    </citation>
    <scope>NUCLEOTIDE SEQUENCE</scope>
</reference>
<evidence type="ECO:0000313" key="1">
    <source>
        <dbReference type="EMBL" id="NDV41608.1"/>
    </source>
</evidence>
<dbReference type="EMBL" id="GIBP01012639">
    <property type="protein sequence ID" value="NDV41608.1"/>
    <property type="molecule type" value="Transcribed_RNA"/>
</dbReference>
<proteinExistence type="predicted"/>
<accession>A0A6B2LY89</accession>